<reference evidence="2" key="1">
    <citation type="journal article" date="2020" name="Stud. Mycol.">
        <title>101 Dothideomycetes genomes: a test case for predicting lifestyles and emergence of pathogens.</title>
        <authorList>
            <person name="Haridas S."/>
            <person name="Albert R."/>
            <person name="Binder M."/>
            <person name="Bloem J."/>
            <person name="Labutti K."/>
            <person name="Salamov A."/>
            <person name="Andreopoulos B."/>
            <person name="Baker S."/>
            <person name="Barry K."/>
            <person name="Bills G."/>
            <person name="Bluhm B."/>
            <person name="Cannon C."/>
            <person name="Castanera R."/>
            <person name="Culley D."/>
            <person name="Daum C."/>
            <person name="Ezra D."/>
            <person name="Gonzalez J."/>
            <person name="Henrissat B."/>
            <person name="Kuo A."/>
            <person name="Liang C."/>
            <person name="Lipzen A."/>
            <person name="Lutzoni F."/>
            <person name="Magnuson J."/>
            <person name="Mondo S."/>
            <person name="Nolan M."/>
            <person name="Ohm R."/>
            <person name="Pangilinan J."/>
            <person name="Park H.-J."/>
            <person name="Ramirez L."/>
            <person name="Alfaro M."/>
            <person name="Sun H."/>
            <person name="Tritt A."/>
            <person name="Yoshinaga Y."/>
            <person name="Zwiers L.-H."/>
            <person name="Turgeon B."/>
            <person name="Goodwin S."/>
            <person name="Spatafora J."/>
            <person name="Crous P."/>
            <person name="Grigoriev I."/>
        </authorList>
    </citation>
    <scope>NUCLEOTIDE SEQUENCE</scope>
    <source>
        <strain evidence="2">CBS 110217</strain>
    </source>
</reference>
<dbReference type="EMBL" id="ML978227">
    <property type="protein sequence ID" value="KAF2027362.1"/>
    <property type="molecule type" value="Genomic_DNA"/>
</dbReference>
<dbReference type="PANTHER" id="PTHR24148:SF73">
    <property type="entry name" value="HET DOMAIN PROTEIN (AFU_ORTHOLOGUE AFUA_8G01020)"/>
    <property type="match status" value="1"/>
</dbReference>
<sequence>MAGLRIEKFVRNNRNKDTFVGPADRLLLEYNPTEEDQARNNRRSWHPRPFDKTPDAQKKIRLLKIVPLDGQDASSPIQCYFLDSSHFANKISWDRMEYTALSYTWGPAASSGDVKDIIIYGEPVSVRCNLWDFLHAMRQSQNEGPFWIDALCIDQLQLEEKARQLELMPKIYEKASVVLVWLGACEEALESNGIRLLYNQLNLREPTSTSGDTHRRYGLKYMVENKYWTRLWIVQEIFMARKIHVYTGGHRWDFSDLMRIQRKFEAAHPDINWENWKGIVETKQTWDRKKKHHLHNVLHQWSHQECRDTHDKVYGLLGLVSKTKINIDLSISEVGLFEAVLEAEKKHIYARKFPYTSEFAERLMKSLGLQDNEDAGKIKIDFLKAWKGKS</sequence>
<proteinExistence type="predicted"/>
<dbReference type="AlphaFoldDB" id="A0A9P4LK79"/>
<organism evidence="2 3">
    <name type="scientific">Setomelanomma holmii</name>
    <dbReference type="NCBI Taxonomy" id="210430"/>
    <lineage>
        <taxon>Eukaryota</taxon>
        <taxon>Fungi</taxon>
        <taxon>Dikarya</taxon>
        <taxon>Ascomycota</taxon>
        <taxon>Pezizomycotina</taxon>
        <taxon>Dothideomycetes</taxon>
        <taxon>Pleosporomycetidae</taxon>
        <taxon>Pleosporales</taxon>
        <taxon>Pleosporineae</taxon>
        <taxon>Phaeosphaeriaceae</taxon>
        <taxon>Setomelanomma</taxon>
    </lineage>
</organism>
<dbReference type="OrthoDB" id="5386682at2759"/>
<protein>
    <submittedName>
        <fullName evidence="2">HET-domain-containing protein</fullName>
    </submittedName>
</protein>
<dbReference type="Proteomes" id="UP000799777">
    <property type="component" value="Unassembled WGS sequence"/>
</dbReference>
<comment type="caution">
    <text evidence="2">The sequence shown here is derived from an EMBL/GenBank/DDBJ whole genome shotgun (WGS) entry which is preliminary data.</text>
</comment>
<dbReference type="PANTHER" id="PTHR24148">
    <property type="entry name" value="ANKYRIN REPEAT DOMAIN-CONTAINING PROTEIN 39 HOMOLOG-RELATED"/>
    <property type="match status" value="1"/>
</dbReference>
<keyword evidence="3" id="KW-1185">Reference proteome</keyword>
<name>A0A9P4LK79_9PLEO</name>
<dbReference type="InterPro" id="IPR052895">
    <property type="entry name" value="HetReg/Transcr_Mod"/>
</dbReference>
<feature type="domain" description="Heterokaryon incompatibility" evidence="1">
    <location>
        <begin position="98"/>
        <end position="236"/>
    </location>
</feature>
<evidence type="ECO:0000259" key="1">
    <source>
        <dbReference type="Pfam" id="PF06985"/>
    </source>
</evidence>
<evidence type="ECO:0000313" key="2">
    <source>
        <dbReference type="EMBL" id="KAF2027362.1"/>
    </source>
</evidence>
<gene>
    <name evidence="2" type="ORF">EK21DRAFT_71989</name>
</gene>
<dbReference type="Pfam" id="PF06985">
    <property type="entry name" value="HET"/>
    <property type="match status" value="1"/>
</dbReference>
<dbReference type="InterPro" id="IPR010730">
    <property type="entry name" value="HET"/>
</dbReference>
<accession>A0A9P4LK79</accession>
<evidence type="ECO:0000313" key="3">
    <source>
        <dbReference type="Proteomes" id="UP000799777"/>
    </source>
</evidence>